<gene>
    <name evidence="2" type="ORF">GCM10010302_47130</name>
</gene>
<reference evidence="3" key="1">
    <citation type="journal article" date="2019" name="Int. J. Syst. Evol. Microbiol.">
        <title>The Global Catalogue of Microorganisms (GCM) 10K type strain sequencing project: providing services to taxonomists for standard genome sequencing and annotation.</title>
        <authorList>
            <consortium name="The Broad Institute Genomics Platform"/>
            <consortium name="The Broad Institute Genome Sequencing Center for Infectious Disease"/>
            <person name="Wu L."/>
            <person name="Ma J."/>
        </authorList>
    </citation>
    <scope>NUCLEOTIDE SEQUENCE [LARGE SCALE GENOMIC DNA]</scope>
    <source>
        <strain evidence="3">JCM 4505</strain>
    </source>
</reference>
<proteinExistence type="predicted"/>
<dbReference type="EMBL" id="BAAABV010000023">
    <property type="protein sequence ID" value="GAA0303193.1"/>
    <property type="molecule type" value="Genomic_DNA"/>
</dbReference>
<evidence type="ECO:0000256" key="1">
    <source>
        <dbReference type="SAM" id="MobiDB-lite"/>
    </source>
</evidence>
<accession>A0ABP3F743</accession>
<organism evidence="2 3">
    <name type="scientific">Streptomyces polychromogenes</name>
    <dbReference type="NCBI Taxonomy" id="67342"/>
    <lineage>
        <taxon>Bacteria</taxon>
        <taxon>Bacillati</taxon>
        <taxon>Actinomycetota</taxon>
        <taxon>Actinomycetes</taxon>
        <taxon>Kitasatosporales</taxon>
        <taxon>Streptomycetaceae</taxon>
        <taxon>Streptomyces</taxon>
    </lineage>
</organism>
<dbReference type="Proteomes" id="UP001501867">
    <property type="component" value="Unassembled WGS sequence"/>
</dbReference>
<feature type="region of interest" description="Disordered" evidence="1">
    <location>
        <begin position="1"/>
        <end position="40"/>
    </location>
</feature>
<evidence type="ECO:0000313" key="3">
    <source>
        <dbReference type="Proteomes" id="UP001501867"/>
    </source>
</evidence>
<comment type="caution">
    <text evidence="2">The sequence shown here is derived from an EMBL/GenBank/DDBJ whole genome shotgun (WGS) entry which is preliminary data.</text>
</comment>
<keyword evidence="3" id="KW-1185">Reference proteome</keyword>
<sequence>MQKSPRSIEAAHPSQRASSSGMLRITHSTDEGPSLSMAVVRDPTPDLLDRALAGWERFLDSFEEPPHE</sequence>
<evidence type="ECO:0000313" key="2">
    <source>
        <dbReference type="EMBL" id="GAA0303193.1"/>
    </source>
</evidence>
<protein>
    <submittedName>
        <fullName evidence="2">Uncharacterized protein</fullName>
    </submittedName>
</protein>
<name>A0ABP3F743_9ACTN</name>